<evidence type="ECO:0000259" key="1">
    <source>
        <dbReference type="Pfam" id="PF01272"/>
    </source>
</evidence>
<proteinExistence type="predicted"/>
<keyword evidence="2" id="KW-0251">Elongation factor</keyword>
<feature type="domain" description="Transcription elongation factor GreA/GreB C-terminal" evidence="1">
    <location>
        <begin position="117"/>
        <end position="158"/>
    </location>
</feature>
<evidence type="ECO:0000313" key="2">
    <source>
        <dbReference type="EMBL" id="SMF76705.1"/>
    </source>
</evidence>
<dbReference type="InterPro" id="IPR001437">
    <property type="entry name" value="Tscrpt_elong_fac_GreA/B_C"/>
</dbReference>
<dbReference type="EMBL" id="FWZT01000030">
    <property type="protein sequence ID" value="SMF76705.1"/>
    <property type="molecule type" value="Genomic_DNA"/>
</dbReference>
<dbReference type="Proteomes" id="UP000192907">
    <property type="component" value="Unassembled WGS sequence"/>
</dbReference>
<protein>
    <submittedName>
        <fullName evidence="2">GreA/GreB family elongation factor</fullName>
    </submittedName>
</protein>
<dbReference type="Gene3D" id="3.10.50.30">
    <property type="entry name" value="Transcription elongation factor, GreA/GreB, C-terminal domain"/>
    <property type="match status" value="1"/>
</dbReference>
<dbReference type="InterPro" id="IPR036953">
    <property type="entry name" value="GreA/GreB_C_sf"/>
</dbReference>
<reference evidence="3" key="1">
    <citation type="submission" date="2017-04" db="EMBL/GenBank/DDBJ databases">
        <authorList>
            <person name="Varghese N."/>
            <person name="Submissions S."/>
        </authorList>
    </citation>
    <scope>NUCLEOTIDE SEQUENCE [LARGE SCALE GENOMIC DNA]</scope>
    <source>
        <strain evidence="3">RKEM611</strain>
    </source>
</reference>
<name>A0A1Y6CST6_9BACT</name>
<gene>
    <name evidence="2" type="ORF">SAMN06296036_13055</name>
</gene>
<organism evidence="2 3">
    <name type="scientific">Pseudobacteriovorax antillogorgiicola</name>
    <dbReference type="NCBI Taxonomy" id="1513793"/>
    <lineage>
        <taxon>Bacteria</taxon>
        <taxon>Pseudomonadati</taxon>
        <taxon>Bdellovibrionota</taxon>
        <taxon>Oligoflexia</taxon>
        <taxon>Oligoflexales</taxon>
        <taxon>Pseudobacteriovoracaceae</taxon>
        <taxon>Pseudobacteriovorax</taxon>
    </lineage>
</organism>
<dbReference type="AlphaFoldDB" id="A0A1Y6CST6"/>
<sequence length="159" mass="17988">MNKKNLLEKIICELEQRLVILTHSAADADRESQQEQNVPLSQIDHRALEASMLASAQLERVREAQQVIQVYRQLPVRPFQLGDEVQPSALVELEHDGRSYYVFLGPQGAGTVVDFDGHPVEVITPHSPLGEELLEKQVHDEIFVESPRGIQEYRIKSIA</sequence>
<accession>A0A1Y6CST6</accession>
<keyword evidence="2" id="KW-0648">Protein biosynthesis</keyword>
<keyword evidence="3" id="KW-1185">Reference proteome</keyword>
<dbReference type="RefSeq" id="WP_159455685.1">
    <property type="nucleotide sequence ID" value="NZ_FWZT01000030.1"/>
</dbReference>
<dbReference type="STRING" id="1513793.SAMN06296036_13055"/>
<dbReference type="SUPFAM" id="SSF54534">
    <property type="entry name" value="FKBP-like"/>
    <property type="match status" value="1"/>
</dbReference>
<evidence type="ECO:0000313" key="3">
    <source>
        <dbReference type="Proteomes" id="UP000192907"/>
    </source>
</evidence>
<dbReference type="GO" id="GO:0032784">
    <property type="term" value="P:regulation of DNA-templated transcription elongation"/>
    <property type="evidence" value="ECO:0007669"/>
    <property type="project" value="InterPro"/>
</dbReference>
<dbReference type="GO" id="GO:0003746">
    <property type="term" value="F:translation elongation factor activity"/>
    <property type="evidence" value="ECO:0007669"/>
    <property type="project" value="UniProtKB-KW"/>
</dbReference>
<dbReference type="GO" id="GO:0003677">
    <property type="term" value="F:DNA binding"/>
    <property type="evidence" value="ECO:0007669"/>
    <property type="project" value="InterPro"/>
</dbReference>
<dbReference type="Pfam" id="PF01272">
    <property type="entry name" value="GreA_GreB"/>
    <property type="match status" value="1"/>
</dbReference>